<proteinExistence type="inferred from homology"/>
<evidence type="ECO:0008006" key="9">
    <source>
        <dbReference type="Google" id="ProtNLM"/>
    </source>
</evidence>
<reference evidence="6 8" key="2">
    <citation type="journal article" date="2013" name="Nature">
        <title>Insights into bilaterian evolution from three spiralian genomes.</title>
        <authorList>
            <person name="Simakov O."/>
            <person name="Marletaz F."/>
            <person name="Cho S.J."/>
            <person name="Edsinger-Gonzales E."/>
            <person name="Havlak P."/>
            <person name="Hellsten U."/>
            <person name="Kuo D.H."/>
            <person name="Larsson T."/>
            <person name="Lv J."/>
            <person name="Arendt D."/>
            <person name="Savage R."/>
            <person name="Osoegawa K."/>
            <person name="de Jong P."/>
            <person name="Grimwood J."/>
            <person name="Chapman J.A."/>
            <person name="Shapiro H."/>
            <person name="Aerts A."/>
            <person name="Otillar R.P."/>
            <person name="Terry A.Y."/>
            <person name="Boore J.L."/>
            <person name="Grigoriev I.V."/>
            <person name="Lindberg D.R."/>
            <person name="Seaver E.C."/>
            <person name="Weisblat D.A."/>
            <person name="Putnam N.H."/>
            <person name="Rokhsar D.S."/>
        </authorList>
    </citation>
    <scope>NUCLEOTIDE SEQUENCE</scope>
    <source>
        <strain evidence="6 8">I ESC-2004</strain>
    </source>
</reference>
<dbReference type="Proteomes" id="UP000014760">
    <property type="component" value="Unassembled WGS sequence"/>
</dbReference>
<sequence>MSSNMSPLIFLFLLASSADAGKILLMPVNHGSHVNFFSLVGDVLQNDGHDVKILASAAQAKHATKHGISVISAGNVPKLLESQEATNMVFENTSFPIMQLVRIARLGREICEDVLSNEQLMKDLMDEDFDLILIDGLDPLRCMYVVPYRLGVKYITLTARHDPWSAKIPALPSLEGSQGGVVLGRGSSFVQRLKNTFMVLMTSIILPPSPVTDPDLITKYAPERPQTTFSQLFHDSEMWIINMETVCLDYPRLHAFHYQFISCLNCEPAKPLERKFADFADRATQGLIVVSFGSGIDRLPRLVIDKMLEAFSSLPQKVIMRYNGDITAPSNVMLSSWLPQNDLLGHKNTRLFITHAGNNGQQEALYHAVPMLSMTVFGDQQYNAERASDHGYGLTLNAKDFSEEELLWAIQEIISNPKYTNQIKQCSRIFHSMPKSQGTLLFWVNHILEFGGSHLKPTYMDMPLWRVLMLDIIAVLLLVAFVLSMCVCLSCKRLRMWCSPSPKKGKQKKH</sequence>
<gene>
    <name evidence="6" type="ORF">CAPTEDRAFT_225884</name>
</gene>
<evidence type="ECO:0000313" key="8">
    <source>
        <dbReference type="Proteomes" id="UP000014760"/>
    </source>
</evidence>
<dbReference type="HOGENOM" id="CLU_012949_3_2_1"/>
<keyword evidence="5" id="KW-0732">Signal</keyword>
<evidence type="ECO:0000313" key="7">
    <source>
        <dbReference type="EnsemblMetazoa" id="CapteP225884"/>
    </source>
</evidence>
<dbReference type="InterPro" id="IPR050271">
    <property type="entry name" value="UDP-glycosyltransferase"/>
</dbReference>
<dbReference type="OrthoDB" id="5835829at2759"/>
<dbReference type="GO" id="GO:0008194">
    <property type="term" value="F:UDP-glycosyltransferase activity"/>
    <property type="evidence" value="ECO:0007669"/>
    <property type="project" value="InterPro"/>
</dbReference>
<organism evidence="6">
    <name type="scientific">Capitella teleta</name>
    <name type="common">Polychaete worm</name>
    <dbReference type="NCBI Taxonomy" id="283909"/>
    <lineage>
        <taxon>Eukaryota</taxon>
        <taxon>Metazoa</taxon>
        <taxon>Spiralia</taxon>
        <taxon>Lophotrochozoa</taxon>
        <taxon>Annelida</taxon>
        <taxon>Polychaeta</taxon>
        <taxon>Sedentaria</taxon>
        <taxon>Scolecida</taxon>
        <taxon>Capitellidae</taxon>
        <taxon>Capitella</taxon>
    </lineage>
</organism>
<dbReference type="FunCoup" id="R7U3F2">
    <property type="interactions" value="336"/>
</dbReference>
<keyword evidence="2" id="KW-0328">Glycosyltransferase</keyword>
<dbReference type="AlphaFoldDB" id="R7U3F2"/>
<evidence type="ECO:0000256" key="2">
    <source>
        <dbReference type="ARBA" id="ARBA00022676"/>
    </source>
</evidence>
<comment type="similarity">
    <text evidence="1">Belongs to the UDP-glycosyltransferase family.</text>
</comment>
<dbReference type="EMBL" id="AMQN01009620">
    <property type="status" value="NOT_ANNOTATED_CDS"/>
    <property type="molecule type" value="Genomic_DNA"/>
</dbReference>
<keyword evidence="3" id="KW-0808">Transferase</keyword>
<dbReference type="PANTHER" id="PTHR48043">
    <property type="entry name" value="EG:EG0003.4 PROTEIN-RELATED"/>
    <property type="match status" value="1"/>
</dbReference>
<evidence type="ECO:0000256" key="5">
    <source>
        <dbReference type="SAM" id="SignalP"/>
    </source>
</evidence>
<evidence type="ECO:0000256" key="4">
    <source>
        <dbReference type="SAM" id="Phobius"/>
    </source>
</evidence>
<name>R7U3F2_CAPTE</name>
<evidence type="ECO:0000256" key="3">
    <source>
        <dbReference type="ARBA" id="ARBA00022679"/>
    </source>
</evidence>
<reference evidence="8" key="1">
    <citation type="submission" date="2012-12" db="EMBL/GenBank/DDBJ databases">
        <authorList>
            <person name="Hellsten U."/>
            <person name="Grimwood J."/>
            <person name="Chapman J.A."/>
            <person name="Shapiro H."/>
            <person name="Aerts A."/>
            <person name="Otillar R.P."/>
            <person name="Terry A.Y."/>
            <person name="Boore J.L."/>
            <person name="Simakov O."/>
            <person name="Marletaz F."/>
            <person name="Cho S.-J."/>
            <person name="Edsinger-Gonzales E."/>
            <person name="Havlak P."/>
            <person name="Kuo D.-H."/>
            <person name="Larsson T."/>
            <person name="Lv J."/>
            <person name="Arendt D."/>
            <person name="Savage R."/>
            <person name="Osoegawa K."/>
            <person name="de Jong P."/>
            <person name="Lindberg D.R."/>
            <person name="Seaver E.C."/>
            <person name="Weisblat D.A."/>
            <person name="Putnam N.H."/>
            <person name="Grigoriev I.V."/>
            <person name="Rokhsar D.S."/>
        </authorList>
    </citation>
    <scope>NUCLEOTIDE SEQUENCE</scope>
    <source>
        <strain evidence="8">I ESC-2004</strain>
    </source>
</reference>
<dbReference type="EnsemblMetazoa" id="CapteT225884">
    <property type="protein sequence ID" value="CapteP225884"/>
    <property type="gene ID" value="CapteG225884"/>
</dbReference>
<dbReference type="SUPFAM" id="SSF53756">
    <property type="entry name" value="UDP-Glycosyltransferase/glycogen phosphorylase"/>
    <property type="match status" value="1"/>
</dbReference>
<dbReference type="OMA" id="MMEEMFA"/>
<dbReference type="PANTHER" id="PTHR48043:SF145">
    <property type="entry name" value="FI06409P-RELATED"/>
    <property type="match status" value="1"/>
</dbReference>
<accession>R7U3F2</accession>
<reference evidence="7" key="3">
    <citation type="submission" date="2015-06" db="UniProtKB">
        <authorList>
            <consortium name="EnsemblMetazoa"/>
        </authorList>
    </citation>
    <scope>IDENTIFICATION</scope>
</reference>
<evidence type="ECO:0000256" key="1">
    <source>
        <dbReference type="ARBA" id="ARBA00009995"/>
    </source>
</evidence>
<dbReference type="InterPro" id="IPR002213">
    <property type="entry name" value="UDP_glucos_trans"/>
</dbReference>
<dbReference type="EMBL" id="KB305800">
    <property type="protein sequence ID" value="ELU00656.1"/>
    <property type="molecule type" value="Genomic_DNA"/>
</dbReference>
<evidence type="ECO:0000313" key="6">
    <source>
        <dbReference type="EMBL" id="ELU00656.1"/>
    </source>
</evidence>
<dbReference type="Gene3D" id="3.40.50.2000">
    <property type="entry name" value="Glycogen Phosphorylase B"/>
    <property type="match status" value="2"/>
</dbReference>
<protein>
    <recommendedName>
        <fullName evidence="9">UDP-glucuronosyltransferase</fullName>
    </recommendedName>
</protein>
<keyword evidence="4" id="KW-0812">Transmembrane</keyword>
<dbReference type="STRING" id="283909.R7U3F2"/>
<dbReference type="FunFam" id="3.40.50.2000:FF:000021">
    <property type="entry name" value="UDP-glucuronosyltransferase"/>
    <property type="match status" value="1"/>
</dbReference>
<dbReference type="CDD" id="cd03784">
    <property type="entry name" value="GT1_Gtf-like"/>
    <property type="match status" value="1"/>
</dbReference>
<feature type="chain" id="PRO_5008787631" description="UDP-glucuronosyltransferase" evidence="5">
    <location>
        <begin position="21"/>
        <end position="510"/>
    </location>
</feature>
<feature type="signal peptide" evidence="5">
    <location>
        <begin position="1"/>
        <end position="20"/>
    </location>
</feature>
<feature type="transmembrane region" description="Helical" evidence="4">
    <location>
        <begin position="464"/>
        <end position="489"/>
    </location>
</feature>
<keyword evidence="4" id="KW-0472">Membrane</keyword>
<dbReference type="Pfam" id="PF00201">
    <property type="entry name" value="UDPGT"/>
    <property type="match status" value="1"/>
</dbReference>
<keyword evidence="4" id="KW-1133">Transmembrane helix</keyword>
<keyword evidence="8" id="KW-1185">Reference proteome</keyword>